<protein>
    <recommendedName>
        <fullName evidence="4">DUF3455 domain-containing protein</fullName>
    </recommendedName>
</protein>
<dbReference type="InterPro" id="IPR021851">
    <property type="entry name" value="DUF3455"/>
</dbReference>
<evidence type="ECO:0000256" key="1">
    <source>
        <dbReference type="SAM" id="SignalP"/>
    </source>
</evidence>
<dbReference type="AlphaFoldDB" id="A0A1H2CFD6"/>
<keyword evidence="1" id="KW-0732">Signal</keyword>
<proteinExistence type="predicted"/>
<dbReference type="RefSeq" id="WP_091379809.1">
    <property type="nucleotide sequence ID" value="NZ_LT629740.1"/>
</dbReference>
<dbReference type="Proteomes" id="UP000199679">
    <property type="component" value="Chromosome I"/>
</dbReference>
<dbReference type="STRING" id="652787.SAMN05216490_4995"/>
<sequence>MSRTILSLLLMICTLGGFAQTQEVPANIKVTDDYKLIMHAYAKGVQVYICTQDPKDTSRYVWTFSEPRANLYAAVNYRKLIGKHYLNPAKKPTWESTDGSTISGAKLQQADSPDSTAIPWLLLKGITPGGTGKFIPVVFIQRINTQGGKAPATADGQHKGQLLEQPYTAEYLFYTKK</sequence>
<feature type="signal peptide" evidence="1">
    <location>
        <begin position="1"/>
        <end position="19"/>
    </location>
</feature>
<dbReference type="PANTHER" id="PTHR35567:SF1">
    <property type="entry name" value="CONSERVED FUNGAL PROTEIN (AFU_ORTHOLOGUE AFUA_1G14230)"/>
    <property type="match status" value="1"/>
</dbReference>
<reference evidence="2 3" key="1">
    <citation type="submission" date="2016-10" db="EMBL/GenBank/DDBJ databases">
        <authorList>
            <person name="de Groot N.N."/>
        </authorList>
    </citation>
    <scope>NUCLEOTIDE SEQUENCE [LARGE SCALE GENOMIC DNA]</scope>
    <source>
        <strain evidence="2 3">MP1X4</strain>
    </source>
</reference>
<evidence type="ECO:0000313" key="2">
    <source>
        <dbReference type="EMBL" id="SDT69210.1"/>
    </source>
</evidence>
<gene>
    <name evidence="2" type="ORF">SAMN05216490_4995</name>
</gene>
<organism evidence="2 3">
    <name type="scientific">Mucilaginibacter mallensis</name>
    <dbReference type="NCBI Taxonomy" id="652787"/>
    <lineage>
        <taxon>Bacteria</taxon>
        <taxon>Pseudomonadati</taxon>
        <taxon>Bacteroidota</taxon>
        <taxon>Sphingobacteriia</taxon>
        <taxon>Sphingobacteriales</taxon>
        <taxon>Sphingobacteriaceae</taxon>
        <taxon>Mucilaginibacter</taxon>
    </lineage>
</organism>
<accession>A0A1H2CFD6</accession>
<dbReference type="OrthoDB" id="193535at2"/>
<dbReference type="Pfam" id="PF11937">
    <property type="entry name" value="DUF3455"/>
    <property type="match status" value="1"/>
</dbReference>
<evidence type="ECO:0008006" key="4">
    <source>
        <dbReference type="Google" id="ProtNLM"/>
    </source>
</evidence>
<dbReference type="PANTHER" id="PTHR35567">
    <property type="entry name" value="MALATE DEHYDROGENASE (AFU_ORTHOLOGUE AFUA_2G13800)"/>
    <property type="match status" value="1"/>
</dbReference>
<feature type="chain" id="PRO_5009271088" description="DUF3455 domain-containing protein" evidence="1">
    <location>
        <begin position="20"/>
        <end position="177"/>
    </location>
</feature>
<name>A0A1H2CFD6_MUCMA</name>
<evidence type="ECO:0000313" key="3">
    <source>
        <dbReference type="Proteomes" id="UP000199679"/>
    </source>
</evidence>
<keyword evidence="3" id="KW-1185">Reference proteome</keyword>
<dbReference type="EMBL" id="LT629740">
    <property type="protein sequence ID" value="SDT69210.1"/>
    <property type="molecule type" value="Genomic_DNA"/>
</dbReference>